<dbReference type="PANTHER" id="PTHR16166">
    <property type="entry name" value="VACUOLAR PROTEIN SORTING-ASSOCIATED PROTEIN VPS13"/>
    <property type="match status" value="1"/>
</dbReference>
<gene>
    <name evidence="3" type="ORF">SK128_026196</name>
</gene>
<dbReference type="EMBL" id="JAXCGZ010012293">
    <property type="protein sequence ID" value="KAK7073665.1"/>
    <property type="molecule type" value="Genomic_DNA"/>
</dbReference>
<dbReference type="AlphaFoldDB" id="A0AAN8WWK2"/>
<dbReference type="GO" id="GO:0006623">
    <property type="term" value="P:protein targeting to vacuole"/>
    <property type="evidence" value="ECO:0007669"/>
    <property type="project" value="TreeGrafter"/>
</dbReference>
<dbReference type="Proteomes" id="UP001381693">
    <property type="component" value="Unassembled WGS sequence"/>
</dbReference>
<dbReference type="PANTHER" id="PTHR16166:SF93">
    <property type="entry name" value="INTERMEMBRANE LIPID TRANSFER PROTEIN VPS13"/>
    <property type="match status" value="1"/>
</dbReference>
<sequence length="131" mass="14400">MCSLNEAKQFQLCIRYQSAQQDGVEGFFRGLGRGIMGLITKPTLGVVDAVAMACDGIRRAVDLGHDVIARSRVPRYVSPYLALRPYNGHEAAGMALLESLVHGRYMQTDCYFAHAPLSDGDRPDIILISDK</sequence>
<evidence type="ECO:0000259" key="2">
    <source>
        <dbReference type="Pfam" id="PF25037"/>
    </source>
</evidence>
<name>A0AAN8WWK2_HALRR</name>
<keyword evidence="4" id="KW-1185">Reference proteome</keyword>
<evidence type="ECO:0000256" key="1">
    <source>
        <dbReference type="ARBA" id="ARBA00006545"/>
    </source>
</evidence>
<protein>
    <recommendedName>
        <fullName evidence="2">Intermembrane lipid transfer protein VPS13-like C-terminal domain-containing protein</fullName>
    </recommendedName>
</protein>
<comment type="similarity">
    <text evidence="1">Belongs to the VPS13 family.</text>
</comment>
<proteinExistence type="inferred from homology"/>
<dbReference type="Pfam" id="PF25037">
    <property type="entry name" value="VPS13_C"/>
    <property type="match status" value="1"/>
</dbReference>
<dbReference type="InterPro" id="IPR026847">
    <property type="entry name" value="VPS13"/>
</dbReference>
<reference evidence="3 4" key="1">
    <citation type="submission" date="2023-11" db="EMBL/GenBank/DDBJ databases">
        <title>Halocaridina rubra genome assembly.</title>
        <authorList>
            <person name="Smith C."/>
        </authorList>
    </citation>
    <scope>NUCLEOTIDE SEQUENCE [LARGE SCALE GENOMIC DNA]</scope>
    <source>
        <strain evidence="3">EP-1</strain>
        <tissue evidence="3">Whole</tissue>
    </source>
</reference>
<accession>A0AAN8WWK2</accession>
<evidence type="ECO:0000313" key="3">
    <source>
        <dbReference type="EMBL" id="KAK7073665.1"/>
    </source>
</evidence>
<organism evidence="3 4">
    <name type="scientific">Halocaridina rubra</name>
    <name type="common">Hawaiian red shrimp</name>
    <dbReference type="NCBI Taxonomy" id="373956"/>
    <lineage>
        <taxon>Eukaryota</taxon>
        <taxon>Metazoa</taxon>
        <taxon>Ecdysozoa</taxon>
        <taxon>Arthropoda</taxon>
        <taxon>Crustacea</taxon>
        <taxon>Multicrustacea</taxon>
        <taxon>Malacostraca</taxon>
        <taxon>Eumalacostraca</taxon>
        <taxon>Eucarida</taxon>
        <taxon>Decapoda</taxon>
        <taxon>Pleocyemata</taxon>
        <taxon>Caridea</taxon>
        <taxon>Atyoidea</taxon>
        <taxon>Atyidae</taxon>
        <taxon>Halocaridina</taxon>
    </lineage>
</organism>
<dbReference type="GO" id="GO:0045053">
    <property type="term" value="P:protein retention in Golgi apparatus"/>
    <property type="evidence" value="ECO:0007669"/>
    <property type="project" value="TreeGrafter"/>
</dbReference>
<evidence type="ECO:0000313" key="4">
    <source>
        <dbReference type="Proteomes" id="UP001381693"/>
    </source>
</evidence>
<dbReference type="InterPro" id="IPR056748">
    <property type="entry name" value="VPS13-like_C"/>
</dbReference>
<comment type="caution">
    <text evidence="3">The sequence shown here is derived from an EMBL/GenBank/DDBJ whole genome shotgun (WGS) entry which is preliminary data.</text>
</comment>
<feature type="domain" description="Intermembrane lipid transfer protein VPS13-like C-terminal" evidence="2">
    <location>
        <begin position="72"/>
        <end position="131"/>
    </location>
</feature>